<dbReference type="GO" id="GO:0006508">
    <property type="term" value="P:proteolysis"/>
    <property type="evidence" value="ECO:0007669"/>
    <property type="project" value="InterPro"/>
</dbReference>
<accession>A0A1R3IFL4</accession>
<dbReference type="SUPFAM" id="SSF50630">
    <property type="entry name" value="Acid proteases"/>
    <property type="match status" value="1"/>
</dbReference>
<dbReference type="OrthoDB" id="1934862at2759"/>
<dbReference type="STRING" id="93759.A0A1R3IFL4"/>
<evidence type="ECO:0000313" key="4">
    <source>
        <dbReference type="Proteomes" id="UP000187203"/>
    </source>
</evidence>
<dbReference type="InterPro" id="IPR001969">
    <property type="entry name" value="Aspartic_peptidase_AS"/>
</dbReference>
<proteinExistence type="predicted"/>
<dbReference type="GO" id="GO:0004190">
    <property type="term" value="F:aspartic-type endopeptidase activity"/>
    <property type="evidence" value="ECO:0007669"/>
    <property type="project" value="InterPro"/>
</dbReference>
<dbReference type="PROSITE" id="PS00141">
    <property type="entry name" value="ASP_PROTEASE"/>
    <property type="match status" value="1"/>
</dbReference>
<dbReference type="AlphaFoldDB" id="A0A1R3IFL4"/>
<dbReference type="PANTHER" id="PTHR15503:SF43">
    <property type="entry name" value="REVERSE TRANSCRIPTASE RNASE H-LIKE DOMAIN-CONTAINING PROTEIN"/>
    <property type="match status" value="1"/>
</dbReference>
<evidence type="ECO:0000256" key="1">
    <source>
        <dbReference type="SAM" id="MobiDB-lite"/>
    </source>
</evidence>
<gene>
    <name evidence="3" type="ORF">COLO4_23642</name>
</gene>
<name>A0A1R3IFL4_9ROSI</name>
<comment type="caution">
    <text evidence="3">The sequence shown here is derived from an EMBL/GenBank/DDBJ whole genome shotgun (WGS) entry which is preliminary data.</text>
</comment>
<dbReference type="EMBL" id="AWUE01018302">
    <property type="protein sequence ID" value="OMO81357.1"/>
    <property type="molecule type" value="Genomic_DNA"/>
</dbReference>
<dbReference type="PANTHER" id="PTHR15503">
    <property type="entry name" value="LDOC1 RELATED"/>
    <property type="match status" value="1"/>
</dbReference>
<feature type="region of interest" description="Disordered" evidence="1">
    <location>
        <begin position="200"/>
        <end position="237"/>
    </location>
</feature>
<reference evidence="4" key="1">
    <citation type="submission" date="2013-09" db="EMBL/GenBank/DDBJ databases">
        <title>Corchorus olitorius genome sequencing.</title>
        <authorList>
            <person name="Alam M."/>
            <person name="Haque M.S."/>
            <person name="Islam M.S."/>
            <person name="Emdad E.M."/>
            <person name="Islam M.M."/>
            <person name="Ahmed B."/>
            <person name="Halim A."/>
            <person name="Hossen Q.M.M."/>
            <person name="Hossain M.Z."/>
            <person name="Ahmed R."/>
            <person name="Khan M.M."/>
            <person name="Islam R."/>
            <person name="Rashid M.M."/>
            <person name="Khan S.A."/>
            <person name="Rahman M.S."/>
            <person name="Alam M."/>
            <person name="Yahiya A.S."/>
            <person name="Khan M.S."/>
            <person name="Azam M.S."/>
            <person name="Haque T."/>
            <person name="Lashkar M.Z.H."/>
            <person name="Akhand A.I."/>
            <person name="Morshed G."/>
            <person name="Roy S."/>
            <person name="Uddin K.S."/>
            <person name="Rabeya T."/>
            <person name="Hossain A.S."/>
            <person name="Chowdhury A."/>
            <person name="Snigdha A.R."/>
            <person name="Mortoza M.S."/>
            <person name="Matin S.A."/>
            <person name="Hoque S.M.E."/>
            <person name="Islam M.K."/>
            <person name="Roy D.K."/>
            <person name="Haider R."/>
            <person name="Moosa M.M."/>
            <person name="Elias S.M."/>
            <person name="Hasan A.M."/>
            <person name="Jahan S."/>
            <person name="Shafiuddin M."/>
            <person name="Mahmood N."/>
            <person name="Shommy N.S."/>
        </authorList>
    </citation>
    <scope>NUCLEOTIDE SEQUENCE [LARGE SCALE GENOMIC DNA]</scope>
    <source>
        <strain evidence="4">cv. O-4</strain>
    </source>
</reference>
<feature type="domain" description="Ty3 transposon capsid-like protein" evidence="2">
    <location>
        <begin position="29"/>
        <end position="162"/>
    </location>
</feature>
<dbReference type="Pfam" id="PF08284">
    <property type="entry name" value="RVP_2"/>
    <property type="match status" value="1"/>
</dbReference>
<dbReference type="InterPro" id="IPR045358">
    <property type="entry name" value="Ty3_capsid"/>
</dbReference>
<evidence type="ECO:0000313" key="3">
    <source>
        <dbReference type="EMBL" id="OMO81357.1"/>
    </source>
</evidence>
<dbReference type="CDD" id="cd00303">
    <property type="entry name" value="retropepsin_like"/>
    <property type="match status" value="1"/>
</dbReference>
<keyword evidence="4" id="KW-1185">Reference proteome</keyword>
<dbReference type="Proteomes" id="UP000187203">
    <property type="component" value="Unassembled WGS sequence"/>
</dbReference>
<feature type="compositionally biased region" description="Low complexity" evidence="1">
    <location>
        <begin position="200"/>
        <end position="230"/>
    </location>
</feature>
<organism evidence="3 4">
    <name type="scientific">Corchorus olitorius</name>
    <dbReference type="NCBI Taxonomy" id="93759"/>
    <lineage>
        <taxon>Eukaryota</taxon>
        <taxon>Viridiplantae</taxon>
        <taxon>Streptophyta</taxon>
        <taxon>Embryophyta</taxon>
        <taxon>Tracheophyta</taxon>
        <taxon>Spermatophyta</taxon>
        <taxon>Magnoliopsida</taxon>
        <taxon>eudicotyledons</taxon>
        <taxon>Gunneridae</taxon>
        <taxon>Pentapetalae</taxon>
        <taxon>rosids</taxon>
        <taxon>malvids</taxon>
        <taxon>Malvales</taxon>
        <taxon>Malvaceae</taxon>
        <taxon>Grewioideae</taxon>
        <taxon>Apeibeae</taxon>
        <taxon>Corchorus</taxon>
    </lineage>
</organism>
<dbReference type="InterPro" id="IPR021109">
    <property type="entry name" value="Peptidase_aspartic_dom_sf"/>
</dbReference>
<evidence type="ECO:0000259" key="2">
    <source>
        <dbReference type="Pfam" id="PF19259"/>
    </source>
</evidence>
<dbReference type="Pfam" id="PF19259">
    <property type="entry name" value="Ty3_capsid"/>
    <property type="match status" value="1"/>
</dbReference>
<dbReference type="InterPro" id="IPR032567">
    <property type="entry name" value="RTL1-rel"/>
</dbReference>
<sequence length="523" mass="58474">MSSQSRTFTKRSKLECPRFEGSNFFGWHSKIIQFFAADATAEQDKIQTVMLHLEGRALQWHLHYMRTMELAGEISWPTYLYAMRERFGCNEYSHPFSQLVALKQTGTVDEFFDAFESLLNLSKCSEDQALCIFLNNLKPEISRQVQVNNPRTLSQAVNYARHIEFLLATDTGQTYSPVFFPIAGNSNAYTTYHPPKKLPPLVSTTPTTPMITYPKSTSSSSKSHSPSSPKIPNREERDARRKQGLCMWCGVKFSPGHKCGVKAQLYQLFLEETYEPTVDTDESSDSTDIIEEAVLPTKADGSNPIITLHALLGATGPQTMRVAGKIKNQWIMILIDTGSTHNFINTAVAKRLGCATLPMSHVPVTVANGEALTCKEMCRQLKWEVQGLVQNTDVLLIQLLGCDMVLGIQWLQSLGPIWWDFNLLLMKFSIDNVLHQLQGLKATEMSLFTDKQASRASVPGKSLYTLLLCIDYPQSFALTTSTTTGTPLPPDLESLIQKFNTVFSIPLGGSNRFDHSSSEFLAL</sequence>
<protein>
    <submittedName>
        <fullName evidence="3">Retrotransposon gag protein</fullName>
    </submittedName>
</protein>
<dbReference type="Gene3D" id="2.40.70.10">
    <property type="entry name" value="Acid Proteases"/>
    <property type="match status" value="1"/>
</dbReference>